<gene>
    <name evidence="2" type="ordered locus">AMED_6444</name>
</gene>
<accession>A0A0H3DBX6</accession>
<protein>
    <submittedName>
        <fullName evidence="2">Uncharacterized protein</fullName>
    </submittedName>
</protein>
<evidence type="ECO:0000313" key="2">
    <source>
        <dbReference type="EMBL" id="ADJ48176.1"/>
    </source>
</evidence>
<feature type="chain" id="PRO_5002607168" evidence="1">
    <location>
        <begin position="20"/>
        <end position="211"/>
    </location>
</feature>
<dbReference type="EMBL" id="CP002000">
    <property type="protein sequence ID" value="ADJ48176.1"/>
    <property type="molecule type" value="Genomic_DNA"/>
</dbReference>
<dbReference type="KEGG" id="amd:AMED_6444"/>
<feature type="signal peptide" evidence="1">
    <location>
        <begin position="1"/>
        <end position="19"/>
    </location>
</feature>
<evidence type="ECO:0000313" key="3">
    <source>
        <dbReference type="Proteomes" id="UP000000328"/>
    </source>
</evidence>
<dbReference type="PATRIC" id="fig|749927.5.peg.6699"/>
<dbReference type="OrthoDB" id="3624850at2"/>
<sequence>MVVCAVLTALVTAGAPALAANPITISNGLFNNSAALAWSSAPATTMGDRTVTRTTTGVQGLVVSGPTGSVFHQTLGVSRYMFIGTHNYVLILESSTGAGPGTRSVSLVDFTTTPPAERPILSVLASSAAVSSPGVQFSVGTGDAFFVFAPTGTTVAGLGIYRSDNGTILCPGPPPLTPTGQLFGEATATQLRMKMGGTVLAACARPPGTSG</sequence>
<evidence type="ECO:0000256" key="1">
    <source>
        <dbReference type="SAM" id="SignalP"/>
    </source>
</evidence>
<keyword evidence="1" id="KW-0732">Signal</keyword>
<name>A0A0H3DBX6_AMYMU</name>
<organism evidence="2 3">
    <name type="scientific">Amycolatopsis mediterranei (strain U-32)</name>
    <dbReference type="NCBI Taxonomy" id="749927"/>
    <lineage>
        <taxon>Bacteria</taxon>
        <taxon>Bacillati</taxon>
        <taxon>Actinomycetota</taxon>
        <taxon>Actinomycetes</taxon>
        <taxon>Pseudonocardiales</taxon>
        <taxon>Pseudonocardiaceae</taxon>
        <taxon>Amycolatopsis</taxon>
    </lineage>
</organism>
<dbReference type="AlphaFoldDB" id="A0A0H3DBX6"/>
<reference evidence="2 3" key="1">
    <citation type="journal article" date="2010" name="Cell Res.">
        <title>Complete genome sequence of the rifamycin SV-producing Amycolatopsis mediterranei U32 revealed its genetic characteristics in phylogeny and metabolism.</title>
        <authorList>
            <person name="Zhao W."/>
            <person name="Zhong Y."/>
            <person name="Yuan H."/>
            <person name="Wang J."/>
            <person name="Zheng H."/>
            <person name="Wang Y."/>
            <person name="Cen X."/>
            <person name="Xu F."/>
            <person name="Bai J."/>
            <person name="Han X."/>
            <person name="Lu G."/>
            <person name="Zhu Y."/>
            <person name="Shao Z."/>
            <person name="Yan H."/>
            <person name="Li C."/>
            <person name="Peng N."/>
            <person name="Zhang Z."/>
            <person name="Zhang Y."/>
            <person name="Lin W."/>
            <person name="Fan Y."/>
            <person name="Qin Z."/>
            <person name="Hu Y."/>
            <person name="Zhu B."/>
            <person name="Wang S."/>
            <person name="Ding X."/>
            <person name="Zhao G.P."/>
        </authorList>
    </citation>
    <scope>NUCLEOTIDE SEQUENCE [LARGE SCALE GENOMIC DNA]</scope>
    <source>
        <strain evidence="3">U-32</strain>
    </source>
</reference>
<proteinExistence type="predicted"/>
<dbReference type="Proteomes" id="UP000000328">
    <property type="component" value="Chromosome"/>
</dbReference>
<dbReference type="HOGENOM" id="CLU_1302787_0_0_11"/>